<evidence type="ECO:0000256" key="1">
    <source>
        <dbReference type="ARBA" id="ARBA00004651"/>
    </source>
</evidence>
<evidence type="ECO:0000256" key="4">
    <source>
        <dbReference type="ARBA" id="ARBA00022989"/>
    </source>
</evidence>
<evidence type="ECO:0000256" key="6">
    <source>
        <dbReference type="SAM" id="Phobius"/>
    </source>
</evidence>
<evidence type="ECO:0000256" key="3">
    <source>
        <dbReference type="ARBA" id="ARBA00022692"/>
    </source>
</evidence>
<dbReference type="PANTHER" id="PTHR30213:SF0">
    <property type="entry name" value="UPF0761 MEMBRANE PROTEIN YIHY"/>
    <property type="match status" value="1"/>
</dbReference>
<keyword evidence="3 6" id="KW-0812">Transmembrane</keyword>
<dbReference type="InterPro" id="IPR017039">
    <property type="entry name" value="Virul_fac_BrkB"/>
</dbReference>
<dbReference type="PANTHER" id="PTHR30213">
    <property type="entry name" value="INNER MEMBRANE PROTEIN YHJD"/>
    <property type="match status" value="1"/>
</dbReference>
<dbReference type="NCBIfam" id="TIGR00765">
    <property type="entry name" value="yihY_not_rbn"/>
    <property type="match status" value="1"/>
</dbReference>
<sequence>MKHFIIRLWQKLDRDDCFNRAASLAYITIFSFIPVSSILFFLFARFQFFGEIQGKLRDLFFTYFVPQSAAQMNAYFARFIEKMGNLGILGIIVLIITSLLLVDALERVMNDIWGVIKKRPLINKLASYWAFLSLSPILIGLSFYLTTRVSSYPLVKFFGESSFFKYFAAIVIPFFITVVAFFVVYYFLPNAEVDPVKALIGAITGAFLWEVSKWGFDIYLAKFSFLQTFYGTVATIPVFIFWIYLSWFFLLFGAQIAVLLEGDPGERLSPALTLLTLLEVYKKFESEGECTLKDIQKKLKVNKGRARAMLRRLEFLKLSAEVEKGKFVPVKAAKRLSLVDVLHKLEVININDVKDDITGYKTIEEIKSRLNRGIDAITLEEVLSWEEN</sequence>
<feature type="transmembrane region" description="Helical" evidence="6">
    <location>
        <begin position="86"/>
        <end position="105"/>
    </location>
</feature>
<accession>A0A7V5LUJ4</accession>
<proteinExistence type="predicted"/>
<feature type="transmembrane region" description="Helical" evidence="6">
    <location>
        <begin position="166"/>
        <end position="187"/>
    </location>
</feature>
<feature type="transmembrane region" description="Helical" evidence="6">
    <location>
        <begin position="236"/>
        <end position="260"/>
    </location>
</feature>
<evidence type="ECO:0000313" key="7">
    <source>
        <dbReference type="EMBL" id="HHF53098.1"/>
    </source>
</evidence>
<keyword evidence="2" id="KW-1003">Cell membrane</keyword>
<gene>
    <name evidence="7" type="ORF">ENL43_01885</name>
</gene>
<evidence type="ECO:0000256" key="2">
    <source>
        <dbReference type="ARBA" id="ARBA00022475"/>
    </source>
</evidence>
<comment type="subcellular location">
    <subcellularLocation>
        <location evidence="1">Cell membrane</location>
        <topology evidence="1">Multi-pass membrane protein</topology>
    </subcellularLocation>
</comment>
<reference evidence="7" key="1">
    <citation type="journal article" date="2020" name="mSystems">
        <title>Genome- and Community-Level Interaction Insights into Carbon Utilization and Element Cycling Functions of Hydrothermarchaeota in Hydrothermal Sediment.</title>
        <authorList>
            <person name="Zhou Z."/>
            <person name="Liu Y."/>
            <person name="Xu W."/>
            <person name="Pan J."/>
            <person name="Luo Z.H."/>
            <person name="Li M."/>
        </authorList>
    </citation>
    <scope>NUCLEOTIDE SEQUENCE [LARGE SCALE GENOMIC DNA]</scope>
    <source>
        <strain evidence="7">HyVt-96</strain>
    </source>
</reference>
<dbReference type="GO" id="GO:0005886">
    <property type="term" value="C:plasma membrane"/>
    <property type="evidence" value="ECO:0007669"/>
    <property type="project" value="UniProtKB-SubCell"/>
</dbReference>
<keyword evidence="5 6" id="KW-0472">Membrane</keyword>
<feature type="transmembrane region" description="Helical" evidence="6">
    <location>
        <begin position="21"/>
        <end position="44"/>
    </location>
</feature>
<organism evidence="7">
    <name type="scientific">candidate division WOR-3 bacterium</name>
    <dbReference type="NCBI Taxonomy" id="2052148"/>
    <lineage>
        <taxon>Bacteria</taxon>
        <taxon>Bacteria division WOR-3</taxon>
    </lineage>
</organism>
<dbReference type="Proteomes" id="UP000886050">
    <property type="component" value="Unassembled WGS sequence"/>
</dbReference>
<evidence type="ECO:0000256" key="5">
    <source>
        <dbReference type="ARBA" id="ARBA00023136"/>
    </source>
</evidence>
<keyword evidence="4 6" id="KW-1133">Transmembrane helix</keyword>
<dbReference type="EMBL" id="DRTX01000103">
    <property type="protein sequence ID" value="HHF53098.1"/>
    <property type="molecule type" value="Genomic_DNA"/>
</dbReference>
<name>A0A7V5LUJ4_UNCW3</name>
<feature type="transmembrane region" description="Helical" evidence="6">
    <location>
        <begin position="126"/>
        <end position="146"/>
    </location>
</feature>
<dbReference type="AlphaFoldDB" id="A0A7V5LUJ4"/>
<protein>
    <submittedName>
        <fullName evidence="7">YihY family inner membrane protein</fullName>
    </submittedName>
</protein>
<comment type="caution">
    <text evidence="7">The sequence shown here is derived from an EMBL/GenBank/DDBJ whole genome shotgun (WGS) entry which is preliminary data.</text>
</comment>
<dbReference type="Pfam" id="PF03631">
    <property type="entry name" value="Virul_fac_BrkB"/>
    <property type="match status" value="1"/>
</dbReference>